<proteinExistence type="predicted"/>
<gene>
    <name evidence="2" type="ORF">LCGC14_1794090</name>
</gene>
<evidence type="ECO:0000256" key="1">
    <source>
        <dbReference type="SAM" id="MobiDB-lite"/>
    </source>
</evidence>
<dbReference type="PANTHER" id="PTHR31513">
    <property type="entry name" value="EPHRIN TYPE-B RECEPTOR"/>
    <property type="match status" value="1"/>
</dbReference>
<organism evidence="2">
    <name type="scientific">marine sediment metagenome</name>
    <dbReference type="NCBI Taxonomy" id="412755"/>
    <lineage>
        <taxon>unclassified sequences</taxon>
        <taxon>metagenomes</taxon>
        <taxon>ecological metagenomes</taxon>
    </lineage>
</organism>
<sequence>PLQLTVSTLDNSINEDDFHYSISSDGFNFTEDLLPIASETKSTIGTFYFKVFDNLLPNTQYFIKAYGHDHVRNIKTLSAQTSVYTLAVRPPAPTVTPISNEAVKIDVNGGSNSLNTKYAIFNETASDYVQGDGTVGATPVYKTVSEWSLVTNTGLDSSVLYAYKVRAQNGDGVLTNFGPIAIARTGDADPPAPPLETGVKEKLPSGNIVNFTGGTEDGYIHNYYKPWPYQNDKNVYNTGSTITVGHSNYDGGYYDSNNNYYRGYMTFDTSSIPVGAIITGATINFKVSSLNKNSYAQHSDIDVKYATQPTWGTLLDASDWDVGANSGSDKLNTATVTAGNYYSLKIPLSSINKLGRSEYVLTDPNERDKTRSYMNTMKLNIYSSESAGNEPYLDVSYLTPSAGLQAPTLDSLIADSNRQLTANITDNASTTEEIHFYKGVDPDPTKDTKDPIVLNEQPTGTGAQGDIVVSGQRDISEYITGYDPNEGVIPNFNKLTIASGGILTTSTLKKLEFKAKEVVVESGGIIDVSGKGYSGGATSGNYTSNPGQGQGGGSNTGGGGYGGAGGDGSAWAGGGTAYGLYPDPITFGSGGSSGSSSSSVNGAGGTGGGALVLKTGSLILNGQILANGLNGVSGNAWSSGGAGGSGGGVYIAVTNGISFNAGNISANGGNAGGGSGAAARGSGGGAGGRIVINGVSTGILSISGGSGGSSTNSNYPDGEPGAAGEIKSSAYQIASPNSKSFHGLSTNTKYYIRSRAYDYASGTVSAYSNELSKYTFANEPKKPIVSQSSDDSIKVILNGLSGNPSQTEYAIFNTTLVKYVQADGTLANTPDFQTYAQWGGQSGTINTGLKANSTYSYKAKAKNGDGVDTAWSEEATASTSTLGANNFSAVSNYDDIDGHNINLT</sequence>
<feature type="region of interest" description="Disordered" evidence="1">
    <location>
        <begin position="539"/>
        <end position="560"/>
    </location>
</feature>
<comment type="caution">
    <text evidence="2">The sequence shown here is derived from an EMBL/GenBank/DDBJ whole genome shotgun (WGS) entry which is preliminary data.</text>
</comment>
<feature type="non-terminal residue" evidence="2">
    <location>
        <position position="1"/>
    </location>
</feature>
<protein>
    <recommendedName>
        <fullName evidence="3">Fibronectin type-III domain-containing protein</fullName>
    </recommendedName>
</protein>
<dbReference type="PANTHER" id="PTHR31513:SF2">
    <property type="entry name" value="MRAZ"/>
    <property type="match status" value="1"/>
</dbReference>
<feature type="non-terminal residue" evidence="2">
    <location>
        <position position="904"/>
    </location>
</feature>
<dbReference type="EMBL" id="LAZR01017188">
    <property type="protein sequence ID" value="KKM01472.1"/>
    <property type="molecule type" value="Genomic_DNA"/>
</dbReference>
<reference evidence="2" key="1">
    <citation type="journal article" date="2015" name="Nature">
        <title>Complex archaea that bridge the gap between prokaryotes and eukaryotes.</title>
        <authorList>
            <person name="Spang A."/>
            <person name="Saw J.H."/>
            <person name="Jorgensen S.L."/>
            <person name="Zaremba-Niedzwiedzka K."/>
            <person name="Martijn J."/>
            <person name="Lind A.E."/>
            <person name="van Eijk R."/>
            <person name="Schleper C."/>
            <person name="Guy L."/>
            <person name="Ettema T.J."/>
        </authorList>
    </citation>
    <scope>NUCLEOTIDE SEQUENCE</scope>
</reference>
<accession>A0A0F9HEB4</accession>
<name>A0A0F9HEB4_9ZZZZ</name>
<evidence type="ECO:0008006" key="3">
    <source>
        <dbReference type="Google" id="ProtNLM"/>
    </source>
</evidence>
<feature type="compositionally biased region" description="Gly residues" evidence="1">
    <location>
        <begin position="548"/>
        <end position="560"/>
    </location>
</feature>
<evidence type="ECO:0000313" key="2">
    <source>
        <dbReference type="EMBL" id="KKM01472.1"/>
    </source>
</evidence>
<dbReference type="AlphaFoldDB" id="A0A0F9HEB4"/>